<organism evidence="9 10">
    <name type="scientific">Helicobacter canis NCTC 12740</name>
    <dbReference type="NCBI Taxonomy" id="1357399"/>
    <lineage>
        <taxon>Bacteria</taxon>
        <taxon>Pseudomonadati</taxon>
        <taxon>Campylobacterota</taxon>
        <taxon>Epsilonproteobacteria</taxon>
        <taxon>Campylobacterales</taxon>
        <taxon>Helicobacteraceae</taxon>
        <taxon>Helicobacter</taxon>
    </lineage>
</organism>
<reference evidence="9 10" key="1">
    <citation type="submission" date="2013-10" db="EMBL/GenBank/DDBJ databases">
        <title>The Genome Sequence of Helicobacter canis NCTC 12740.</title>
        <authorList>
            <consortium name="The Broad Institute Genomics Platform"/>
            <person name="Earl A."/>
            <person name="Fox J.G."/>
            <person name="Shen Z."/>
            <person name="Young S.K."/>
            <person name="Zeng Q."/>
            <person name="Gargeya S."/>
            <person name="Fitzgerald M."/>
            <person name="Abouelleil A."/>
            <person name="Alvarado L."/>
            <person name="Chapman S.B."/>
            <person name="Gainer-Dewar J."/>
            <person name="Goldberg J."/>
            <person name="Griggs A."/>
            <person name="Gujja S."/>
            <person name="Hansen M."/>
            <person name="Howarth C."/>
            <person name="Imamovic A."/>
            <person name="Ireland A."/>
            <person name="Larimer J."/>
            <person name="McCowan C."/>
            <person name="Murphy C."/>
            <person name="Pearson M."/>
            <person name="Poon T.W."/>
            <person name="Priest M."/>
            <person name="Roberts A."/>
            <person name="Saif S."/>
            <person name="Shea T."/>
            <person name="Sykes S."/>
            <person name="Wortman J."/>
            <person name="Nusbaum C."/>
            <person name="Birren B."/>
        </authorList>
    </citation>
    <scope>NUCLEOTIDE SEQUENCE [LARGE SCALE GENOMIC DNA]</scope>
    <source>
        <strain evidence="9 10">NCTC 12740</strain>
    </source>
</reference>
<dbReference type="PANTHER" id="PTHR34979:SF1">
    <property type="entry name" value="INNER MEMBRANE PROTEIN YGAZ"/>
    <property type="match status" value="1"/>
</dbReference>
<dbReference type="eggNOG" id="COG1296">
    <property type="taxonomic scope" value="Bacteria"/>
</dbReference>
<accession>V8CIW7</accession>
<comment type="caution">
    <text evidence="9">The sequence shown here is derived from an EMBL/GenBank/DDBJ whole genome shotgun (WGS) entry which is preliminary data.</text>
</comment>
<keyword evidence="6 8" id="KW-1133">Transmembrane helix</keyword>
<dbReference type="PANTHER" id="PTHR34979">
    <property type="entry name" value="INNER MEMBRANE PROTEIN YGAZ"/>
    <property type="match status" value="1"/>
</dbReference>
<dbReference type="PATRIC" id="fig|1357399.3.peg.1403"/>
<keyword evidence="10" id="KW-1185">Reference proteome</keyword>
<comment type="similarity">
    <text evidence="2">Belongs to the AzlC family.</text>
</comment>
<protein>
    <submittedName>
        <fullName evidence="9">Azaleucine resistance protein AzlC</fullName>
    </submittedName>
</protein>
<evidence type="ECO:0000256" key="2">
    <source>
        <dbReference type="ARBA" id="ARBA00010735"/>
    </source>
</evidence>
<evidence type="ECO:0000256" key="3">
    <source>
        <dbReference type="ARBA" id="ARBA00022448"/>
    </source>
</evidence>
<dbReference type="Proteomes" id="UP000018688">
    <property type="component" value="Unassembled WGS sequence"/>
</dbReference>
<evidence type="ECO:0000256" key="8">
    <source>
        <dbReference type="SAM" id="Phobius"/>
    </source>
</evidence>
<evidence type="ECO:0000256" key="1">
    <source>
        <dbReference type="ARBA" id="ARBA00004651"/>
    </source>
</evidence>
<keyword evidence="3" id="KW-0813">Transport</keyword>
<dbReference type="AlphaFoldDB" id="V8CIW7"/>
<keyword evidence="7 8" id="KW-0472">Membrane</keyword>
<dbReference type="GO" id="GO:0005886">
    <property type="term" value="C:plasma membrane"/>
    <property type="evidence" value="ECO:0007669"/>
    <property type="project" value="UniProtKB-SubCell"/>
</dbReference>
<dbReference type="InterPro" id="IPR011606">
    <property type="entry name" value="Brnchd-chn_aa_trnsp_permease"/>
</dbReference>
<feature type="transmembrane region" description="Helical" evidence="8">
    <location>
        <begin position="210"/>
        <end position="240"/>
    </location>
</feature>
<gene>
    <name evidence="9" type="ORF">HMPREF2087_01339</name>
</gene>
<keyword evidence="4" id="KW-1003">Cell membrane</keyword>
<dbReference type="EMBL" id="AZJJ01000002">
    <property type="protein sequence ID" value="ETD26945.1"/>
    <property type="molecule type" value="Genomic_DNA"/>
</dbReference>
<feature type="transmembrane region" description="Helical" evidence="8">
    <location>
        <begin position="59"/>
        <end position="86"/>
    </location>
</feature>
<evidence type="ECO:0000256" key="5">
    <source>
        <dbReference type="ARBA" id="ARBA00022692"/>
    </source>
</evidence>
<feature type="transmembrane region" description="Helical" evidence="8">
    <location>
        <begin position="181"/>
        <end position="198"/>
    </location>
</feature>
<evidence type="ECO:0000256" key="4">
    <source>
        <dbReference type="ARBA" id="ARBA00022475"/>
    </source>
</evidence>
<comment type="subcellular location">
    <subcellularLocation>
        <location evidence="1">Cell membrane</location>
        <topology evidence="1">Multi-pass membrane protein</topology>
    </subcellularLocation>
</comment>
<proteinExistence type="inferred from homology"/>
<sequence length="249" mass="27331">MIAGLVTHSVRIIVVDSSKLGMFALSLRTALPYTLSIFVGYVLMGGVFGMLLSQAGFGALWALGMSVFIYAGATQFACVGLLANGVGLLETFVLATMINARQIFYALSCLNLFAPYPKKKWYLAFTLTDETFALIHLKAKHTKIDKGYFMCAVAFLHHSYWILGCVGGAILGGYVSIDMQGMGFVMNAIFIVLFIDVCKNTKRYKAPFMGVLVSFLCLLLFGKELFLLPALVLICALLFYDTMSKKPIQ</sequence>
<dbReference type="STRING" id="1357399.HMPREF2087_01339"/>
<dbReference type="Pfam" id="PF03591">
    <property type="entry name" value="AzlC"/>
    <property type="match status" value="1"/>
</dbReference>
<feature type="transmembrane region" description="Helical" evidence="8">
    <location>
        <begin position="148"/>
        <end position="175"/>
    </location>
</feature>
<name>V8CIW7_9HELI</name>
<dbReference type="GO" id="GO:1903785">
    <property type="term" value="P:L-valine transmembrane transport"/>
    <property type="evidence" value="ECO:0007669"/>
    <property type="project" value="TreeGrafter"/>
</dbReference>
<evidence type="ECO:0000256" key="7">
    <source>
        <dbReference type="ARBA" id="ARBA00023136"/>
    </source>
</evidence>
<keyword evidence="5 8" id="KW-0812">Transmembrane</keyword>
<evidence type="ECO:0000256" key="6">
    <source>
        <dbReference type="ARBA" id="ARBA00022989"/>
    </source>
</evidence>
<dbReference type="HOGENOM" id="CLU_065777_4_0_7"/>
<evidence type="ECO:0000313" key="10">
    <source>
        <dbReference type="Proteomes" id="UP000018688"/>
    </source>
</evidence>
<feature type="transmembrane region" description="Helical" evidence="8">
    <location>
        <begin position="30"/>
        <end position="52"/>
    </location>
</feature>
<evidence type="ECO:0000313" key="9">
    <source>
        <dbReference type="EMBL" id="ETD26945.1"/>
    </source>
</evidence>
<dbReference type="RefSeq" id="WP_023930324.1">
    <property type="nucleotide sequence ID" value="NZ_KI669458.1"/>
</dbReference>